<feature type="domain" description="SCP" evidence="2">
    <location>
        <begin position="236"/>
        <end position="412"/>
    </location>
</feature>
<reference evidence="3 4" key="1">
    <citation type="submission" date="2014-10" db="EMBL/GenBank/DDBJ databases">
        <title>Draft genome of the hookworm Ancylostoma caninum.</title>
        <authorList>
            <person name="Mitreva M."/>
        </authorList>
    </citation>
    <scope>NUCLEOTIDE SEQUENCE [LARGE SCALE GENOMIC DNA]</scope>
    <source>
        <strain evidence="3 4">Baltimore</strain>
    </source>
</reference>
<dbReference type="InterPro" id="IPR001283">
    <property type="entry name" value="CRISP-related"/>
</dbReference>
<dbReference type="AlphaFoldDB" id="A0A368GC60"/>
<dbReference type="PANTHER" id="PTHR10334">
    <property type="entry name" value="CYSTEINE-RICH SECRETORY PROTEIN-RELATED"/>
    <property type="match status" value="1"/>
</dbReference>
<accession>A0A368GC60</accession>
<name>A0A368GC60_ANCCA</name>
<dbReference type="InterPro" id="IPR014044">
    <property type="entry name" value="CAP_dom"/>
</dbReference>
<dbReference type="PRINTS" id="PR00837">
    <property type="entry name" value="V5TPXLIKE"/>
</dbReference>
<dbReference type="InterPro" id="IPR035940">
    <property type="entry name" value="CAP_sf"/>
</dbReference>
<organism evidence="3 4">
    <name type="scientific">Ancylostoma caninum</name>
    <name type="common">Dog hookworm</name>
    <dbReference type="NCBI Taxonomy" id="29170"/>
    <lineage>
        <taxon>Eukaryota</taxon>
        <taxon>Metazoa</taxon>
        <taxon>Ecdysozoa</taxon>
        <taxon>Nematoda</taxon>
        <taxon>Chromadorea</taxon>
        <taxon>Rhabditida</taxon>
        <taxon>Rhabditina</taxon>
        <taxon>Rhabditomorpha</taxon>
        <taxon>Strongyloidea</taxon>
        <taxon>Ancylostomatidae</taxon>
        <taxon>Ancylostomatinae</taxon>
        <taxon>Ancylostoma</taxon>
    </lineage>
</organism>
<sequence length="439" mass="48430">MNKFAYALSFLFICSATCPGNDLTDAERTLLTRVHNSIRREIAQGVANNYHGGKLPAGKNIYRMRYSCELEQAAIDASQTFCSASLEEPQKYGQNIQAYVTPSIIARPKNDLLEDAVKQWYLPVIYYGQRDAANKFTDPRLYTFANLAYDKNTALGCHYAKCQGPDRIVISCMYNNVVPDNAVIYEPGTACVKDQDCTTYPQSTCKDSLCIIPTPHPPNPPNPPPAMCPNAEMTDAARKKVLDMHNWRRSQLALGNVQNGKNAYNCPTATDMYKMVLHNFSMVILFYLKRTFEEYDCDLENSALAYAKQCSLVGSAEGTRPGEGENVHKGALVTDPEAAVQTAVQAWWSQISQNGLNAQMKFTAFLKDKPDAPTAFTQMAWAKSVKLGCAVSNCQADTFTVCRYKAAGNIVGEFIYTKGNVCDACKATCITAEGLCPTP</sequence>
<dbReference type="SUPFAM" id="SSF55797">
    <property type="entry name" value="PR-1-like"/>
    <property type="match status" value="2"/>
</dbReference>
<feature type="signal peptide" evidence="1">
    <location>
        <begin position="1"/>
        <end position="20"/>
    </location>
</feature>
<evidence type="ECO:0000313" key="3">
    <source>
        <dbReference type="EMBL" id="RCN41942.1"/>
    </source>
</evidence>
<dbReference type="OrthoDB" id="337038at2759"/>
<keyword evidence="1" id="KW-0732">Signal</keyword>
<evidence type="ECO:0000313" key="4">
    <source>
        <dbReference type="Proteomes" id="UP000252519"/>
    </source>
</evidence>
<evidence type="ECO:0000256" key="1">
    <source>
        <dbReference type="SAM" id="SignalP"/>
    </source>
</evidence>
<gene>
    <name evidence="3" type="ORF">ANCCAN_12102</name>
</gene>
<comment type="caution">
    <text evidence="3">The sequence shown here is derived from an EMBL/GenBank/DDBJ whole genome shotgun (WGS) entry which is preliminary data.</text>
</comment>
<dbReference type="Pfam" id="PF00188">
    <property type="entry name" value="CAP"/>
    <property type="match status" value="2"/>
</dbReference>
<feature type="chain" id="PRO_5016687903" evidence="1">
    <location>
        <begin position="21"/>
        <end position="439"/>
    </location>
</feature>
<protein>
    <submittedName>
        <fullName evidence="3">SCP-like protein</fullName>
    </submittedName>
</protein>
<dbReference type="EMBL" id="JOJR01000216">
    <property type="protein sequence ID" value="RCN41942.1"/>
    <property type="molecule type" value="Genomic_DNA"/>
</dbReference>
<feature type="domain" description="SCP" evidence="2">
    <location>
        <begin position="25"/>
        <end position="179"/>
    </location>
</feature>
<keyword evidence="4" id="KW-1185">Reference proteome</keyword>
<evidence type="ECO:0000259" key="2">
    <source>
        <dbReference type="SMART" id="SM00198"/>
    </source>
</evidence>
<dbReference type="Proteomes" id="UP000252519">
    <property type="component" value="Unassembled WGS sequence"/>
</dbReference>
<dbReference type="SMART" id="SM00198">
    <property type="entry name" value="SCP"/>
    <property type="match status" value="2"/>
</dbReference>
<dbReference type="CDD" id="cd05380">
    <property type="entry name" value="CAP_euk"/>
    <property type="match status" value="2"/>
</dbReference>
<proteinExistence type="predicted"/>
<dbReference type="STRING" id="29170.A0A368GC60"/>
<dbReference type="Gene3D" id="3.40.33.10">
    <property type="entry name" value="CAP"/>
    <property type="match status" value="2"/>
</dbReference>